<dbReference type="SUPFAM" id="SSF55729">
    <property type="entry name" value="Acyl-CoA N-acyltransferases (Nat)"/>
    <property type="match status" value="1"/>
</dbReference>
<dbReference type="InterPro" id="IPR000182">
    <property type="entry name" value="GNAT_dom"/>
</dbReference>
<sequence>MTSQPCLHFRPMTAADFAAVIVLGNKVHGDNYLTETNVAEYFARGQKDGRNLHWLAFADDKLVGLRLTFAPGNWPIDDYCSPSEWPVEPTRMCYFKCAAIDQDFQGLGIGKSLLQHSIIEASALGCKAGLAHIWRQSPNNSAFEYFSRCGGELIDDYPDRWYLASIEDGYYCPVCDGICRCIAAEMVLPFSKINLA</sequence>
<dbReference type="Pfam" id="PF00583">
    <property type="entry name" value="Acetyltransf_1"/>
    <property type="match status" value="1"/>
</dbReference>
<evidence type="ECO:0000259" key="1">
    <source>
        <dbReference type="PROSITE" id="PS51186"/>
    </source>
</evidence>
<dbReference type="CDD" id="cd04301">
    <property type="entry name" value="NAT_SF"/>
    <property type="match status" value="1"/>
</dbReference>
<accession>A0A432WC51</accession>
<dbReference type="EMBL" id="PIPO01000007">
    <property type="protein sequence ID" value="RUO29633.1"/>
    <property type="molecule type" value="Genomic_DNA"/>
</dbReference>
<name>A0A432WC51_9GAMM</name>
<dbReference type="RefSeq" id="WP_126789069.1">
    <property type="nucleotide sequence ID" value="NZ_PIPO01000007.1"/>
</dbReference>
<proteinExistence type="predicted"/>
<dbReference type="InterPro" id="IPR016181">
    <property type="entry name" value="Acyl_CoA_acyltransferase"/>
</dbReference>
<keyword evidence="3" id="KW-1185">Reference proteome</keyword>
<dbReference type="Gene3D" id="3.40.630.30">
    <property type="match status" value="1"/>
</dbReference>
<evidence type="ECO:0000313" key="3">
    <source>
        <dbReference type="Proteomes" id="UP000287823"/>
    </source>
</evidence>
<dbReference type="AlphaFoldDB" id="A0A432WC51"/>
<protein>
    <submittedName>
        <fullName evidence="2">GNAT family N-acetyltransferase</fullName>
    </submittedName>
</protein>
<dbReference type="Proteomes" id="UP000287823">
    <property type="component" value="Unassembled WGS sequence"/>
</dbReference>
<evidence type="ECO:0000313" key="2">
    <source>
        <dbReference type="EMBL" id="RUO29633.1"/>
    </source>
</evidence>
<dbReference type="GO" id="GO:0016747">
    <property type="term" value="F:acyltransferase activity, transferring groups other than amino-acyl groups"/>
    <property type="evidence" value="ECO:0007669"/>
    <property type="project" value="InterPro"/>
</dbReference>
<gene>
    <name evidence="2" type="ORF">CWE14_14345</name>
</gene>
<reference evidence="2 3" key="1">
    <citation type="journal article" date="2011" name="Front. Microbiol.">
        <title>Genomic signatures of strain selection and enhancement in Bacillus atrophaeus var. globigii, a historical biowarfare simulant.</title>
        <authorList>
            <person name="Gibbons H.S."/>
            <person name="Broomall S.M."/>
            <person name="McNew L.A."/>
            <person name="Daligault H."/>
            <person name="Chapman C."/>
            <person name="Bruce D."/>
            <person name="Karavis M."/>
            <person name="Krepps M."/>
            <person name="McGregor P.A."/>
            <person name="Hong C."/>
            <person name="Park K.H."/>
            <person name="Akmal A."/>
            <person name="Feldman A."/>
            <person name="Lin J.S."/>
            <person name="Chang W.E."/>
            <person name="Higgs B.W."/>
            <person name="Demirev P."/>
            <person name="Lindquist J."/>
            <person name="Liem A."/>
            <person name="Fochler E."/>
            <person name="Read T.D."/>
            <person name="Tapia R."/>
            <person name="Johnson S."/>
            <person name="Bishop-Lilly K.A."/>
            <person name="Detter C."/>
            <person name="Han C."/>
            <person name="Sozhamannan S."/>
            <person name="Rosenzweig C.N."/>
            <person name="Skowronski E.W."/>
        </authorList>
    </citation>
    <scope>NUCLEOTIDE SEQUENCE [LARGE SCALE GENOMIC DNA]</scope>
    <source>
        <strain evidence="2 3">Y4G10-17</strain>
    </source>
</reference>
<organism evidence="2 3">
    <name type="scientific">Aliidiomarina soli</name>
    <dbReference type="NCBI Taxonomy" id="1928574"/>
    <lineage>
        <taxon>Bacteria</taxon>
        <taxon>Pseudomonadati</taxon>
        <taxon>Pseudomonadota</taxon>
        <taxon>Gammaproteobacteria</taxon>
        <taxon>Alteromonadales</taxon>
        <taxon>Idiomarinaceae</taxon>
        <taxon>Aliidiomarina</taxon>
    </lineage>
</organism>
<keyword evidence="2" id="KW-0808">Transferase</keyword>
<feature type="domain" description="N-acetyltransferase" evidence="1">
    <location>
        <begin position="7"/>
        <end position="173"/>
    </location>
</feature>
<dbReference type="PROSITE" id="PS51186">
    <property type="entry name" value="GNAT"/>
    <property type="match status" value="1"/>
</dbReference>
<comment type="caution">
    <text evidence="2">The sequence shown here is derived from an EMBL/GenBank/DDBJ whole genome shotgun (WGS) entry which is preliminary data.</text>
</comment>